<comment type="caution">
    <text evidence="2">The sequence shown here is derived from an EMBL/GenBank/DDBJ whole genome shotgun (WGS) entry which is preliminary data.</text>
</comment>
<keyword evidence="3" id="KW-1185">Reference proteome</keyword>
<organism evidence="2 3">
    <name type="scientific">Lipomyces tetrasporus</name>
    <dbReference type="NCBI Taxonomy" id="54092"/>
    <lineage>
        <taxon>Eukaryota</taxon>
        <taxon>Fungi</taxon>
        <taxon>Dikarya</taxon>
        <taxon>Ascomycota</taxon>
        <taxon>Saccharomycotina</taxon>
        <taxon>Lipomycetes</taxon>
        <taxon>Lipomycetales</taxon>
        <taxon>Lipomycetaceae</taxon>
        <taxon>Lipomyces</taxon>
    </lineage>
</organism>
<gene>
    <name evidence="2" type="ORF">POJ06DRAFT_283594</name>
</gene>
<dbReference type="RefSeq" id="XP_056041093.1">
    <property type="nucleotide sequence ID" value="XM_056190114.1"/>
</dbReference>
<dbReference type="AlphaFoldDB" id="A0AAD7VPX7"/>
<evidence type="ECO:0000313" key="3">
    <source>
        <dbReference type="Proteomes" id="UP001217417"/>
    </source>
</evidence>
<dbReference type="EMBL" id="JARPMG010000011">
    <property type="protein sequence ID" value="KAJ8097643.1"/>
    <property type="molecule type" value="Genomic_DNA"/>
</dbReference>
<name>A0AAD7VPX7_9ASCO</name>
<sequence>MTVLLMTVLFGKIDIDESKRPVANAYDIFYYADNLCEVPLDLACYAIPEDVCCTFPAADSVWFICEPGDIWWVYWGGECTYAYGGDEGPACFNSESQGVTGALYSGTVSTLRSRDAPLRNASTPASERKKTVKTAADLKLNSRD</sequence>
<evidence type="ECO:0000256" key="1">
    <source>
        <dbReference type="SAM" id="MobiDB-lite"/>
    </source>
</evidence>
<reference evidence="2" key="1">
    <citation type="submission" date="2023-03" db="EMBL/GenBank/DDBJ databases">
        <title>Near-Complete genome sequence of Lipomyces tetrasporous NRRL Y-64009, an oleaginous yeast capable of growing on lignocellulosic hydrolysates.</title>
        <authorList>
            <consortium name="Lawrence Berkeley National Laboratory"/>
            <person name="Jagtap S.S."/>
            <person name="Liu J.-J."/>
            <person name="Walukiewicz H.E."/>
            <person name="Pangilinan J."/>
            <person name="Lipzen A."/>
            <person name="Ahrendt S."/>
            <person name="Koriabine M."/>
            <person name="Cobaugh K."/>
            <person name="Salamov A."/>
            <person name="Yoshinaga Y."/>
            <person name="Ng V."/>
            <person name="Daum C."/>
            <person name="Grigoriev I.V."/>
            <person name="Slininger P.J."/>
            <person name="Dien B.S."/>
            <person name="Jin Y.-S."/>
            <person name="Rao C.V."/>
        </authorList>
    </citation>
    <scope>NUCLEOTIDE SEQUENCE</scope>
    <source>
        <strain evidence="2">NRRL Y-64009</strain>
    </source>
</reference>
<feature type="region of interest" description="Disordered" evidence="1">
    <location>
        <begin position="114"/>
        <end position="133"/>
    </location>
</feature>
<dbReference type="Proteomes" id="UP001217417">
    <property type="component" value="Unassembled WGS sequence"/>
</dbReference>
<evidence type="ECO:0000313" key="2">
    <source>
        <dbReference type="EMBL" id="KAJ8097643.1"/>
    </source>
</evidence>
<protein>
    <submittedName>
        <fullName evidence="2">Uncharacterized protein</fullName>
    </submittedName>
</protein>
<dbReference type="GeneID" id="80885280"/>
<accession>A0AAD7VPX7</accession>
<proteinExistence type="predicted"/>